<protein>
    <recommendedName>
        <fullName evidence="1">diguanylate cyclase</fullName>
        <ecNumber evidence="1">2.7.7.65</ecNumber>
    </recommendedName>
</protein>
<organism evidence="5 6">
    <name type="scientific">Deefgea piscis</name>
    <dbReference type="NCBI Taxonomy" id="2739061"/>
    <lineage>
        <taxon>Bacteria</taxon>
        <taxon>Pseudomonadati</taxon>
        <taxon>Pseudomonadota</taxon>
        <taxon>Betaproteobacteria</taxon>
        <taxon>Neisseriales</taxon>
        <taxon>Chitinibacteraceae</taxon>
        <taxon>Deefgea</taxon>
    </lineage>
</organism>
<dbReference type="Gene3D" id="3.30.70.270">
    <property type="match status" value="1"/>
</dbReference>
<proteinExistence type="predicted"/>
<dbReference type="FunFam" id="3.30.70.270:FF:000001">
    <property type="entry name" value="Diguanylate cyclase domain protein"/>
    <property type="match status" value="1"/>
</dbReference>
<dbReference type="GO" id="GO:0052621">
    <property type="term" value="F:diguanylate cyclase activity"/>
    <property type="evidence" value="ECO:0007669"/>
    <property type="project" value="UniProtKB-EC"/>
</dbReference>
<comment type="catalytic activity">
    <reaction evidence="2">
        <text>2 GTP = 3',3'-c-di-GMP + 2 diphosphate</text>
        <dbReference type="Rhea" id="RHEA:24898"/>
        <dbReference type="ChEBI" id="CHEBI:33019"/>
        <dbReference type="ChEBI" id="CHEBI:37565"/>
        <dbReference type="ChEBI" id="CHEBI:58805"/>
        <dbReference type="EC" id="2.7.7.65"/>
    </reaction>
</comment>
<evidence type="ECO:0000259" key="4">
    <source>
        <dbReference type="PROSITE" id="PS50887"/>
    </source>
</evidence>
<keyword evidence="3" id="KW-1133">Transmembrane helix</keyword>
<dbReference type="GO" id="GO:0043709">
    <property type="term" value="P:cell adhesion involved in single-species biofilm formation"/>
    <property type="evidence" value="ECO:0007669"/>
    <property type="project" value="TreeGrafter"/>
</dbReference>
<reference evidence="5 6" key="1">
    <citation type="submission" date="2020-05" db="EMBL/GenBank/DDBJ databases">
        <title>Complete genome sequence of Deefgea sp. D17.</title>
        <authorList>
            <person name="Bae J.-W."/>
            <person name="Han J.E."/>
        </authorList>
    </citation>
    <scope>NUCLEOTIDE SEQUENCE [LARGE SCALE GENOMIC DNA]</scope>
    <source>
        <strain evidence="5 6">D17</strain>
    </source>
</reference>
<dbReference type="EC" id="2.7.7.65" evidence="1"/>
<dbReference type="InterPro" id="IPR043128">
    <property type="entry name" value="Rev_trsase/Diguanyl_cyclase"/>
</dbReference>
<dbReference type="Proteomes" id="UP000504844">
    <property type="component" value="Chromosome"/>
</dbReference>
<dbReference type="SMART" id="SM00267">
    <property type="entry name" value="GGDEF"/>
    <property type="match status" value="1"/>
</dbReference>
<dbReference type="SUPFAM" id="SSF55073">
    <property type="entry name" value="Nucleotide cyclase"/>
    <property type="match status" value="1"/>
</dbReference>
<dbReference type="PANTHER" id="PTHR45138">
    <property type="entry name" value="REGULATORY COMPONENTS OF SENSORY TRANSDUCTION SYSTEM"/>
    <property type="match status" value="1"/>
</dbReference>
<dbReference type="CDD" id="cd01949">
    <property type="entry name" value="GGDEF"/>
    <property type="match status" value="1"/>
</dbReference>
<evidence type="ECO:0000313" key="5">
    <source>
        <dbReference type="EMBL" id="QKJ66164.1"/>
    </source>
</evidence>
<dbReference type="AlphaFoldDB" id="A0A6M8SPU1"/>
<accession>A0A6M8SPU1</accession>
<dbReference type="GO" id="GO:1902201">
    <property type="term" value="P:negative regulation of bacterial-type flagellum-dependent cell motility"/>
    <property type="evidence" value="ECO:0007669"/>
    <property type="project" value="TreeGrafter"/>
</dbReference>
<dbReference type="PROSITE" id="PS50887">
    <property type="entry name" value="GGDEF"/>
    <property type="match status" value="1"/>
</dbReference>
<evidence type="ECO:0000256" key="3">
    <source>
        <dbReference type="SAM" id="Phobius"/>
    </source>
</evidence>
<feature type="domain" description="GGDEF" evidence="4">
    <location>
        <begin position="425"/>
        <end position="554"/>
    </location>
</feature>
<dbReference type="EMBL" id="CP054143">
    <property type="protein sequence ID" value="QKJ66164.1"/>
    <property type="molecule type" value="Genomic_DNA"/>
</dbReference>
<dbReference type="RefSeq" id="WP_173532668.1">
    <property type="nucleotide sequence ID" value="NZ_CP054143.1"/>
</dbReference>
<keyword evidence="3" id="KW-0472">Membrane</keyword>
<dbReference type="InterPro" id="IPR029787">
    <property type="entry name" value="Nucleotide_cyclase"/>
</dbReference>
<dbReference type="NCBIfam" id="TIGR00254">
    <property type="entry name" value="GGDEF"/>
    <property type="match status" value="1"/>
</dbReference>
<evidence type="ECO:0000256" key="1">
    <source>
        <dbReference type="ARBA" id="ARBA00012528"/>
    </source>
</evidence>
<dbReference type="PANTHER" id="PTHR45138:SF9">
    <property type="entry name" value="DIGUANYLATE CYCLASE DGCM-RELATED"/>
    <property type="match status" value="1"/>
</dbReference>
<evidence type="ECO:0000256" key="2">
    <source>
        <dbReference type="ARBA" id="ARBA00034247"/>
    </source>
</evidence>
<name>A0A6M8SPU1_9NEIS</name>
<dbReference type="GO" id="GO:0005886">
    <property type="term" value="C:plasma membrane"/>
    <property type="evidence" value="ECO:0007669"/>
    <property type="project" value="TreeGrafter"/>
</dbReference>
<sequence length="557" mass="62719">MLLLAVTGLSYGVLHYLETQQVELALQKLQAQSRMQFARLNQILEHDQQQLSFSPASIDAVWPRINGALATHPLALQQLAKALQLDSASIYYPQSAMMIGATAGENADESWKKSTLLNEQLRKKIGSASVIKNHLAISAKTGKLTVYHFYAPAKQAFWLITAVELKSLLQRQHDHVAVFDALFHQPSANLLSSELDILLQGPQGYYSIFTEQRLATQPPLLSTQAVQDRQGRYYLALPIDPQLAYSNLILAVNFDVAAYQTARQILGFGLALIFILALLGVFYLARRNVQNWQDKTLQLLRRYESAAHVEACRDSALQPIEDFCLARRQAKQSQSLQQQSELNTVRDEKQQTAQLLAAQTSLRQQSEATLSELRVAFEMVNSRLLDANRSLIHDAETDALTGCGNRRQFEQMVYAEMSRAIRYGQQVCLLMLDIDFFKRVNDQFGHPMGDLVLVRLAELVKSQVRPSDTLFRWGGEEFVLLVPGVTLEQAGFLAEKLRQYIASANFPHRQTLTISIGLSAFQVTDSFDEWMQRVDTALYQAKSNGRNRVESAAENKK</sequence>
<gene>
    <name evidence="5" type="ORF">HQN60_05230</name>
</gene>
<dbReference type="Pfam" id="PF00990">
    <property type="entry name" value="GGDEF"/>
    <property type="match status" value="1"/>
</dbReference>
<keyword evidence="3" id="KW-0812">Transmembrane</keyword>
<dbReference type="InterPro" id="IPR050469">
    <property type="entry name" value="Diguanylate_Cyclase"/>
</dbReference>
<keyword evidence="6" id="KW-1185">Reference proteome</keyword>
<evidence type="ECO:0000313" key="6">
    <source>
        <dbReference type="Proteomes" id="UP000504844"/>
    </source>
</evidence>
<dbReference type="KEGG" id="dee:HQN60_05230"/>
<dbReference type="InterPro" id="IPR000160">
    <property type="entry name" value="GGDEF_dom"/>
</dbReference>
<feature type="transmembrane region" description="Helical" evidence="3">
    <location>
        <begin position="265"/>
        <end position="285"/>
    </location>
</feature>